<dbReference type="Pfam" id="PF01569">
    <property type="entry name" value="PAP2"/>
    <property type="match status" value="1"/>
</dbReference>
<dbReference type="Gene3D" id="1.20.144.10">
    <property type="entry name" value="Phosphatidic acid phosphatase type 2/haloperoxidase"/>
    <property type="match status" value="1"/>
</dbReference>
<dbReference type="SUPFAM" id="SSF51126">
    <property type="entry name" value="Pectin lyase-like"/>
    <property type="match status" value="1"/>
</dbReference>
<dbReference type="InterPro" id="IPR036938">
    <property type="entry name" value="PAP2/HPO_sf"/>
</dbReference>
<dbReference type="NCBIfam" id="TIGR02601">
    <property type="entry name" value="autotrns_rpt"/>
    <property type="match status" value="1"/>
</dbReference>
<dbReference type="RefSeq" id="WP_056980565.1">
    <property type="nucleotide sequence ID" value="NZ_VBSX01000014.1"/>
</dbReference>
<reference evidence="4 5" key="1">
    <citation type="submission" date="2019-05" db="EMBL/GenBank/DDBJ databases">
        <title>The metagenome of a microbial culture collection derived from dairy environment covers the genomic content of the human microbiome.</title>
        <authorList>
            <person name="Roder T."/>
            <person name="Wuthrich D."/>
            <person name="Sattari Z."/>
            <person name="Von Ah U."/>
            <person name="Bar C."/>
            <person name="Ronchi F."/>
            <person name="Macpherson A.J."/>
            <person name="Ganal-Vonarburg S.C."/>
            <person name="Bruggmann R."/>
            <person name="Vergeres G."/>
        </authorList>
    </citation>
    <scope>NUCLEOTIDE SEQUENCE [LARGE SCALE GENOMIC DNA]</scope>
    <source>
        <strain evidence="4 5">FAM 1079</strain>
    </source>
</reference>
<accession>A0A5R9CV09</accession>
<feature type="domain" description="Phosphatidic acid phosphatase type 2/haloperoxidase" evidence="3">
    <location>
        <begin position="190"/>
        <end position="306"/>
    </location>
</feature>
<comment type="caution">
    <text evidence="4">The sequence shown here is derived from an EMBL/GenBank/DDBJ whole genome shotgun (WGS) entry which is preliminary data.</text>
</comment>
<dbReference type="SMART" id="SM00014">
    <property type="entry name" value="acidPPc"/>
    <property type="match status" value="1"/>
</dbReference>
<name>A0A5R9CV09_9LACO</name>
<evidence type="ECO:0000256" key="1">
    <source>
        <dbReference type="ARBA" id="ARBA00022729"/>
    </source>
</evidence>
<evidence type="ECO:0000313" key="4">
    <source>
        <dbReference type="EMBL" id="TLQ19343.1"/>
    </source>
</evidence>
<evidence type="ECO:0000313" key="5">
    <source>
        <dbReference type="Proteomes" id="UP000305100"/>
    </source>
</evidence>
<evidence type="ECO:0000256" key="2">
    <source>
        <dbReference type="SAM" id="SignalP"/>
    </source>
</evidence>
<evidence type="ECO:0000259" key="3">
    <source>
        <dbReference type="SMART" id="SM00014"/>
    </source>
</evidence>
<dbReference type="Proteomes" id="UP000305100">
    <property type="component" value="Unassembled WGS sequence"/>
</dbReference>
<dbReference type="InterPro" id="IPR011050">
    <property type="entry name" value="Pectin_lyase_fold/virulence"/>
</dbReference>
<dbReference type="OrthoDB" id="9780507at2"/>
<proteinExistence type="predicted"/>
<sequence length="591" mass="63718">MGSRCKSLLKGALKCAFVLSVATVTLSGHQQISHAAAAKGSLDASESLKKAITPVQGPYGYFVDHYKENVKTNTTPDNNPAIAIFDNTFLSYWSPDGTKKNAELLQENLDKSIPITNNATQAEIDRSYLTDRRDLRYNLISGLGPYSTAFIKDADAQTDFNSVPSAPLPANSPYSSMKWADENSKLGSVVKLVDLNEASDWSSTGTPKGYIKYERPYRLSSQVKVNPYLVNVMAAAPKTDYDFPSGHTTAAFETGEALAYVFPQRYQQLITRSSEVGYDRVLAGRHSPFAVMGGRILGTAMTASTLNDPANKQLIDQAYQDAQKDLSKAADSTAKDTFANYQQNLKDYTYRLTYGFKPISSTTKPMVVPKGAEVLLKTRLPYLSDAQRREVLYTTGLPSGYPMLDDPEGWGRLNLFKAANGFGEFLTNTTVTMDASKGGYQAADTWKNAISGKGGLTKAGSGQLTLIGDNTYAGGTTVKAGTLVAQNDHAFGNGSLTLDGGTVTLSAKHVTVKGTYHQAKDATLHVNAGDRATVDGSAHLNGTLVVNGAKSKNQTVLTFSKRTGKFSHVKLEGFGKNAHVVYTNKSVKVTD</sequence>
<dbReference type="InterPro" id="IPR013425">
    <property type="entry name" value="Autotrns_rpt"/>
</dbReference>
<feature type="chain" id="PRO_5039561748" evidence="2">
    <location>
        <begin position="23"/>
        <end position="591"/>
    </location>
</feature>
<keyword evidence="1 2" id="KW-0732">Signal</keyword>
<dbReference type="EMBL" id="VBSX01000014">
    <property type="protein sequence ID" value="TLQ19343.1"/>
    <property type="molecule type" value="Genomic_DNA"/>
</dbReference>
<gene>
    <name evidence="4" type="ORF">FEZ41_07105</name>
</gene>
<dbReference type="Pfam" id="PF12951">
    <property type="entry name" value="PATR"/>
    <property type="match status" value="1"/>
</dbReference>
<dbReference type="InterPro" id="IPR000326">
    <property type="entry name" value="PAP2/HPO"/>
</dbReference>
<protein>
    <submittedName>
        <fullName evidence="4">Phosphatase PAP2 family protein</fullName>
    </submittedName>
</protein>
<dbReference type="SUPFAM" id="SSF48317">
    <property type="entry name" value="Acid phosphatase/Vanadium-dependent haloperoxidase"/>
    <property type="match status" value="1"/>
</dbReference>
<feature type="signal peptide" evidence="2">
    <location>
        <begin position="1"/>
        <end position="22"/>
    </location>
</feature>
<organism evidence="4 5">
    <name type="scientific">Lentilactobacillus parafarraginis</name>
    <dbReference type="NCBI Taxonomy" id="390842"/>
    <lineage>
        <taxon>Bacteria</taxon>
        <taxon>Bacillati</taxon>
        <taxon>Bacillota</taxon>
        <taxon>Bacilli</taxon>
        <taxon>Lactobacillales</taxon>
        <taxon>Lactobacillaceae</taxon>
        <taxon>Lentilactobacillus</taxon>
    </lineage>
</organism>
<dbReference type="AlphaFoldDB" id="A0A5R9CV09"/>